<comment type="caution">
    <text evidence="1">The sequence shown here is derived from an EMBL/GenBank/DDBJ whole genome shotgun (WGS) entry which is preliminary data.</text>
</comment>
<proteinExistence type="predicted"/>
<evidence type="ECO:0000313" key="1">
    <source>
        <dbReference type="EMBL" id="KAI4349603.1"/>
    </source>
</evidence>
<dbReference type="EMBL" id="CM039429">
    <property type="protein sequence ID" value="KAI4349603.1"/>
    <property type="molecule type" value="Genomic_DNA"/>
</dbReference>
<name>A0ACB9PM10_BAUVA</name>
<dbReference type="Proteomes" id="UP000828941">
    <property type="component" value="Chromosome 4"/>
</dbReference>
<protein>
    <submittedName>
        <fullName evidence="1">Uncharacterized protein</fullName>
    </submittedName>
</protein>
<reference evidence="1 2" key="1">
    <citation type="journal article" date="2022" name="DNA Res.">
        <title>Chromosomal-level genome assembly of the orchid tree Bauhinia variegata (Leguminosae; Cercidoideae) supports the allotetraploid origin hypothesis of Bauhinia.</title>
        <authorList>
            <person name="Zhong Y."/>
            <person name="Chen Y."/>
            <person name="Zheng D."/>
            <person name="Pang J."/>
            <person name="Liu Y."/>
            <person name="Luo S."/>
            <person name="Meng S."/>
            <person name="Qian L."/>
            <person name="Wei D."/>
            <person name="Dai S."/>
            <person name="Zhou R."/>
        </authorList>
    </citation>
    <scope>NUCLEOTIDE SEQUENCE [LARGE SCALE GENOMIC DNA]</scope>
    <source>
        <strain evidence="1">BV-YZ2020</strain>
    </source>
</reference>
<gene>
    <name evidence="1" type="ORF">L6164_010169</name>
</gene>
<organism evidence="1 2">
    <name type="scientific">Bauhinia variegata</name>
    <name type="common">Purple orchid tree</name>
    <name type="synonym">Phanera variegata</name>
    <dbReference type="NCBI Taxonomy" id="167791"/>
    <lineage>
        <taxon>Eukaryota</taxon>
        <taxon>Viridiplantae</taxon>
        <taxon>Streptophyta</taxon>
        <taxon>Embryophyta</taxon>
        <taxon>Tracheophyta</taxon>
        <taxon>Spermatophyta</taxon>
        <taxon>Magnoliopsida</taxon>
        <taxon>eudicotyledons</taxon>
        <taxon>Gunneridae</taxon>
        <taxon>Pentapetalae</taxon>
        <taxon>rosids</taxon>
        <taxon>fabids</taxon>
        <taxon>Fabales</taxon>
        <taxon>Fabaceae</taxon>
        <taxon>Cercidoideae</taxon>
        <taxon>Cercideae</taxon>
        <taxon>Bauhiniinae</taxon>
        <taxon>Bauhinia</taxon>
    </lineage>
</organism>
<keyword evidence="2" id="KW-1185">Reference proteome</keyword>
<evidence type="ECO:0000313" key="2">
    <source>
        <dbReference type="Proteomes" id="UP000828941"/>
    </source>
</evidence>
<sequence length="134" mass="14121">MASFWSSWAISVTLMAFNFSLSMATRQSMHDSIISAAPAVLPDVPVASPTLSPDIGPLFPTPARPTYSSLPTIPSSQSPPNPDVLATPTTQLAFPPMSSVPSSSPASHASSSQPLNPIFCMALLVICTMQLHRI</sequence>
<accession>A0ACB9PM10</accession>